<dbReference type="SUPFAM" id="SSF56672">
    <property type="entry name" value="DNA/RNA polymerases"/>
    <property type="match status" value="1"/>
</dbReference>
<dbReference type="InterPro" id="IPR000477">
    <property type="entry name" value="RT_dom"/>
</dbReference>
<dbReference type="Gene3D" id="3.30.70.270">
    <property type="match status" value="2"/>
</dbReference>
<evidence type="ECO:0000256" key="5">
    <source>
        <dbReference type="ARBA" id="ARBA00022801"/>
    </source>
</evidence>
<dbReference type="Pfam" id="PF00078">
    <property type="entry name" value="RVT_1"/>
    <property type="match status" value="1"/>
</dbReference>
<name>G8GJ80_LINUS</name>
<evidence type="ECO:0000256" key="3">
    <source>
        <dbReference type="ARBA" id="ARBA00022722"/>
    </source>
</evidence>
<dbReference type="PANTHER" id="PTHR37984:SF5">
    <property type="entry name" value="PROTEIN NYNRIN-LIKE"/>
    <property type="match status" value="1"/>
</dbReference>
<dbReference type="SUPFAM" id="SSF53098">
    <property type="entry name" value="Ribonuclease H-like"/>
    <property type="match status" value="1"/>
</dbReference>
<dbReference type="CDD" id="cd09274">
    <property type="entry name" value="RNase_HI_RT_Ty3"/>
    <property type="match status" value="1"/>
</dbReference>
<dbReference type="PANTHER" id="PTHR37984">
    <property type="entry name" value="PROTEIN CBG26694"/>
    <property type="match status" value="1"/>
</dbReference>
<dbReference type="FunFam" id="3.30.70.270:FF:000020">
    <property type="entry name" value="Transposon Tf2-6 polyprotein-like Protein"/>
    <property type="match status" value="1"/>
</dbReference>
<accession>G8GJ80</accession>
<dbReference type="GO" id="GO:0016787">
    <property type="term" value="F:hydrolase activity"/>
    <property type="evidence" value="ECO:0007669"/>
    <property type="project" value="UniProtKB-KW"/>
</dbReference>
<reference evidence="9" key="1">
    <citation type="journal article" date="2012" name="Plant J.">
        <title>The genome of flax (Linum usitatissimum) assembled de novo from short shotgun sequence reads.</title>
        <authorList>
            <person name="Wang Z."/>
            <person name="Hobson N."/>
            <person name="Galindo L."/>
            <person name="Zhu S."/>
            <person name="Shi D."/>
            <person name="McDill J."/>
            <person name="Yang L."/>
            <person name="Hawkins S."/>
            <person name="Neutelings G."/>
            <person name="Datla R."/>
            <person name="Lambert G."/>
            <person name="Galbraith D.W."/>
            <person name="Grassa C.J."/>
            <person name="Geraldes A."/>
            <person name="Cronk Q.C."/>
            <person name="Cullis C."/>
            <person name="Dash P.K."/>
            <person name="Kumar P.A."/>
            <person name="Cloutier S."/>
            <person name="Sharpe A.G."/>
            <person name="Wong G.K."/>
            <person name="Wang J."/>
            <person name="Deyholos M.K."/>
        </authorList>
    </citation>
    <scope>NUCLEOTIDE SEQUENCE</scope>
</reference>
<evidence type="ECO:0000256" key="2">
    <source>
        <dbReference type="ARBA" id="ARBA00022695"/>
    </source>
</evidence>
<protein>
    <submittedName>
        <fullName evidence="9">Putative retrotransposon protein</fullName>
    </submittedName>
</protein>
<evidence type="ECO:0000256" key="1">
    <source>
        <dbReference type="ARBA" id="ARBA00022679"/>
    </source>
</evidence>
<dbReference type="GO" id="GO:0003676">
    <property type="term" value="F:nucleic acid binding"/>
    <property type="evidence" value="ECO:0007669"/>
    <property type="project" value="InterPro"/>
</dbReference>
<keyword evidence="6" id="KW-0695">RNA-directed DNA polymerase</keyword>
<evidence type="ECO:0000256" key="6">
    <source>
        <dbReference type="ARBA" id="ARBA00022918"/>
    </source>
</evidence>
<keyword evidence="1" id="KW-0808">Transferase</keyword>
<keyword evidence="4" id="KW-0255">Endonuclease</keyword>
<evidence type="ECO:0000256" key="4">
    <source>
        <dbReference type="ARBA" id="ARBA00022759"/>
    </source>
</evidence>
<feature type="domain" description="Reverse transcriptase RNase H-like" evidence="8">
    <location>
        <begin position="296"/>
        <end position="390"/>
    </location>
</feature>
<keyword evidence="3" id="KW-0540">Nuclease</keyword>
<dbReference type="AlphaFoldDB" id="G8GJ80"/>
<dbReference type="GO" id="GO:0003964">
    <property type="term" value="F:RNA-directed DNA polymerase activity"/>
    <property type="evidence" value="ECO:0007669"/>
    <property type="project" value="UniProtKB-KW"/>
</dbReference>
<evidence type="ECO:0000259" key="7">
    <source>
        <dbReference type="Pfam" id="PF00078"/>
    </source>
</evidence>
<dbReference type="InterPro" id="IPR050951">
    <property type="entry name" value="Retrovirus_Pol_polyprotein"/>
</dbReference>
<dbReference type="InterPro" id="IPR036397">
    <property type="entry name" value="RNaseH_sf"/>
</dbReference>
<organism evidence="9">
    <name type="scientific">Linum usitatissimum</name>
    <name type="common">Flax</name>
    <name type="synonym">Linum humile</name>
    <dbReference type="NCBI Taxonomy" id="4006"/>
    <lineage>
        <taxon>Eukaryota</taxon>
        <taxon>Viridiplantae</taxon>
        <taxon>Streptophyta</taxon>
        <taxon>Embryophyta</taxon>
        <taxon>Tracheophyta</taxon>
        <taxon>Spermatophyta</taxon>
        <taxon>Magnoliopsida</taxon>
        <taxon>eudicotyledons</taxon>
        <taxon>Gunneridae</taxon>
        <taxon>Pentapetalae</taxon>
        <taxon>rosids</taxon>
        <taxon>fabids</taxon>
        <taxon>Malpighiales</taxon>
        <taxon>Linaceae</taxon>
        <taxon>Linum</taxon>
    </lineage>
</organism>
<dbReference type="EMBL" id="JN133301">
    <property type="protein sequence ID" value="AER92602.1"/>
    <property type="molecule type" value="Genomic_DNA"/>
</dbReference>
<sequence>MQSSRATFHFCPESREIDQRAGAKYNTYIHSTLPHGTSRAEGSQRTFAGVAREGFDPPECVTLGCASVFGKKNDGSMRICIDYRRLNLVTEKNRYPLPRIDDMFDQLQGAALFSKIDMRLGITSLSLTNALTAFMVMMNKVFHGYLDKFFIVFIDDILVYSKTEEEHAKHLRAVLTILSREKLYAKFSRCEFWLREVLFLEHLISGWDIEIDPKKVDVIVEWSPPSSVMEVRSFLGMAGYYMNFVEGFSKIVGPLHKLIGKDTTFVWSKACHESFEELKRRLTTAPVLTLLVPGGEYVVYSDVSYLGLGCVQIQNDRVVAYASRQLKVHELNYPVHSLELAAVVFARKLWRHYLYGETVRIKTDHKSLKYLMDQKELNSRQRRWVELLKEWANVVVDVLSRKERLTELVKMTSMGTELEIDPVKGLLARLVDGPMLFQDRVYVPSRSKLSDENLDEAHSSTYAMHPVCQKAKFDHRASVALLHPLPIPVWKFEYIIMDFINGKDAVWVIVDRLTKLAHFIPIRFNPDVEELASMYVKHNLRFHGVPRIIILDLDPVSPPRYRRVCMQPWGLS</sequence>
<keyword evidence="5" id="KW-0378">Hydrolase</keyword>
<dbReference type="Gene3D" id="3.30.420.10">
    <property type="entry name" value="Ribonuclease H-like superfamily/Ribonuclease H"/>
    <property type="match status" value="1"/>
</dbReference>
<evidence type="ECO:0000313" key="9">
    <source>
        <dbReference type="EMBL" id="AER92602.1"/>
    </source>
</evidence>
<evidence type="ECO:0000259" key="8">
    <source>
        <dbReference type="Pfam" id="PF17917"/>
    </source>
</evidence>
<dbReference type="InterPro" id="IPR041373">
    <property type="entry name" value="RT_RNaseH"/>
</dbReference>
<dbReference type="Pfam" id="PF17917">
    <property type="entry name" value="RT_RNaseH"/>
    <property type="match status" value="1"/>
</dbReference>
<keyword evidence="2" id="KW-0548">Nucleotidyltransferase</keyword>
<dbReference type="FunFam" id="3.30.70.270:FF:000003">
    <property type="entry name" value="Transposon Ty3-G Gag-Pol polyprotein"/>
    <property type="match status" value="1"/>
</dbReference>
<dbReference type="InterPro" id="IPR043502">
    <property type="entry name" value="DNA/RNA_pol_sf"/>
</dbReference>
<feature type="domain" description="Reverse transcriptase" evidence="7">
    <location>
        <begin position="128"/>
        <end position="200"/>
    </location>
</feature>
<proteinExistence type="predicted"/>
<dbReference type="GO" id="GO:0004519">
    <property type="term" value="F:endonuclease activity"/>
    <property type="evidence" value="ECO:0007669"/>
    <property type="project" value="UniProtKB-KW"/>
</dbReference>
<dbReference type="InterPro" id="IPR043128">
    <property type="entry name" value="Rev_trsase/Diguanyl_cyclase"/>
</dbReference>
<dbReference type="CDD" id="cd01647">
    <property type="entry name" value="RT_LTR"/>
    <property type="match status" value="1"/>
</dbReference>
<dbReference type="InterPro" id="IPR012337">
    <property type="entry name" value="RNaseH-like_sf"/>
</dbReference>